<feature type="compositionally biased region" description="Basic and acidic residues" evidence="1">
    <location>
        <begin position="113"/>
        <end position="122"/>
    </location>
</feature>
<reference evidence="2 3" key="1">
    <citation type="submission" date="2019-09" db="EMBL/GenBank/DDBJ databases">
        <title>Bird 10,000 Genomes (B10K) Project - Family phase.</title>
        <authorList>
            <person name="Zhang G."/>
        </authorList>
    </citation>
    <scope>NUCLEOTIDE SEQUENCE [LARGE SCALE GENOMIC DNA]</scope>
    <source>
        <strain evidence="2">B10K-DU-001-22</strain>
        <tissue evidence="2">Muscle</tissue>
    </source>
</reference>
<comment type="caution">
    <text evidence="2">The sequence shown here is derived from an EMBL/GenBank/DDBJ whole genome shotgun (WGS) entry which is preliminary data.</text>
</comment>
<dbReference type="EMBL" id="VZRF01003195">
    <property type="protein sequence ID" value="NWT10301.1"/>
    <property type="molecule type" value="Genomic_DNA"/>
</dbReference>
<gene>
    <name evidence="2" type="primary">Hes5_0</name>
    <name evidence="2" type="ORF">VIRALT_R07923</name>
</gene>
<feature type="non-terminal residue" evidence="2">
    <location>
        <position position="1"/>
    </location>
</feature>
<evidence type="ECO:0000313" key="3">
    <source>
        <dbReference type="Proteomes" id="UP000589495"/>
    </source>
</evidence>
<sequence>SDLQQLELLLEKGFQRHQPNPELGKADILGMAVSGTGYGRAFAAPAKSPQQDYPDGRCPRAPLRFPSLHSTGAGTRGKPSCHSRRSQVAPGDSGSSSAPTSSHQPPAKPAAPKRFESLRRPW</sequence>
<evidence type="ECO:0000313" key="2">
    <source>
        <dbReference type="EMBL" id="NWT10301.1"/>
    </source>
</evidence>
<accession>A0A7K5KWS3</accession>
<name>A0A7K5KWS3_VIRAL</name>
<feature type="compositionally biased region" description="Low complexity" evidence="1">
    <location>
        <begin position="89"/>
        <end position="102"/>
    </location>
</feature>
<dbReference type="Proteomes" id="UP000589495">
    <property type="component" value="Unassembled WGS sequence"/>
</dbReference>
<feature type="region of interest" description="Disordered" evidence="1">
    <location>
        <begin position="42"/>
        <end position="122"/>
    </location>
</feature>
<dbReference type="AlphaFoldDB" id="A0A7K5KWS3"/>
<feature type="non-terminal residue" evidence="2">
    <location>
        <position position="122"/>
    </location>
</feature>
<evidence type="ECO:0000256" key="1">
    <source>
        <dbReference type="SAM" id="MobiDB-lite"/>
    </source>
</evidence>
<organism evidence="2 3">
    <name type="scientific">Vireo altiloquus</name>
    <name type="common">Black-whiskered vireo</name>
    <name type="synonym">Muscicapa altiloqua</name>
    <dbReference type="NCBI Taxonomy" id="34956"/>
    <lineage>
        <taxon>Eukaryota</taxon>
        <taxon>Metazoa</taxon>
        <taxon>Chordata</taxon>
        <taxon>Craniata</taxon>
        <taxon>Vertebrata</taxon>
        <taxon>Euteleostomi</taxon>
        <taxon>Archelosauria</taxon>
        <taxon>Archosauria</taxon>
        <taxon>Dinosauria</taxon>
        <taxon>Saurischia</taxon>
        <taxon>Theropoda</taxon>
        <taxon>Coelurosauria</taxon>
        <taxon>Aves</taxon>
        <taxon>Neognathae</taxon>
        <taxon>Neoaves</taxon>
        <taxon>Telluraves</taxon>
        <taxon>Australaves</taxon>
        <taxon>Passeriformes</taxon>
        <taxon>Corvoidea</taxon>
        <taxon>Vireonidae</taxon>
        <taxon>Vireoninae</taxon>
        <taxon>Vireo</taxon>
    </lineage>
</organism>
<keyword evidence="3" id="KW-1185">Reference proteome</keyword>
<proteinExistence type="predicted"/>
<protein>
    <submittedName>
        <fullName evidence="2">HES5 factor</fullName>
    </submittedName>
</protein>